<organism evidence="5">
    <name type="scientific">viral metagenome</name>
    <dbReference type="NCBI Taxonomy" id="1070528"/>
    <lineage>
        <taxon>unclassified sequences</taxon>
        <taxon>metagenomes</taxon>
        <taxon>organismal metagenomes</taxon>
    </lineage>
</organism>
<evidence type="ECO:0000256" key="2">
    <source>
        <dbReference type="ARBA" id="ARBA00022670"/>
    </source>
</evidence>
<keyword evidence="2" id="KW-0645">Protease</keyword>
<evidence type="ECO:0000256" key="3">
    <source>
        <dbReference type="ARBA" id="ARBA00022801"/>
    </source>
</evidence>
<protein>
    <submittedName>
        <fullName evidence="5">Putative peptidase</fullName>
    </submittedName>
</protein>
<gene>
    <name evidence="5" type="ORF">MM415B00382_0069</name>
</gene>
<reference evidence="5" key="1">
    <citation type="submission" date="2020-03" db="EMBL/GenBank/DDBJ databases">
        <title>The deep terrestrial virosphere.</title>
        <authorList>
            <person name="Holmfeldt K."/>
            <person name="Nilsson E."/>
            <person name="Simone D."/>
            <person name="Lopez-Fernandez M."/>
            <person name="Wu X."/>
            <person name="de Brujin I."/>
            <person name="Lundin D."/>
            <person name="Andersson A."/>
            <person name="Bertilsson S."/>
            <person name="Dopson M."/>
        </authorList>
    </citation>
    <scope>NUCLEOTIDE SEQUENCE</scope>
    <source>
        <strain evidence="5">MM415B00382</strain>
    </source>
</reference>
<keyword evidence="1" id="KW-1188">Viral release from host cell</keyword>
<dbReference type="NCBIfam" id="TIGR01543">
    <property type="entry name" value="proheadase_HK97"/>
    <property type="match status" value="1"/>
</dbReference>
<dbReference type="Pfam" id="PF04586">
    <property type="entry name" value="Peptidase_S78"/>
    <property type="match status" value="1"/>
</dbReference>
<dbReference type="GO" id="GO:0008233">
    <property type="term" value="F:peptidase activity"/>
    <property type="evidence" value="ECO:0007669"/>
    <property type="project" value="UniProtKB-KW"/>
</dbReference>
<evidence type="ECO:0000256" key="1">
    <source>
        <dbReference type="ARBA" id="ARBA00022612"/>
    </source>
</evidence>
<evidence type="ECO:0000313" key="5">
    <source>
        <dbReference type="EMBL" id="QJA65679.1"/>
    </source>
</evidence>
<keyword evidence="3" id="KW-0378">Hydrolase</keyword>
<evidence type="ECO:0000259" key="4">
    <source>
        <dbReference type="Pfam" id="PF04586"/>
    </source>
</evidence>
<accession>A0A6M3J6J5</accession>
<dbReference type="InterPro" id="IPR054613">
    <property type="entry name" value="Peptidase_S78_dom"/>
</dbReference>
<dbReference type="EMBL" id="MT141542">
    <property type="protein sequence ID" value="QJA65679.1"/>
    <property type="molecule type" value="Genomic_DNA"/>
</dbReference>
<proteinExistence type="predicted"/>
<name>A0A6M3J6J5_9ZZZZ</name>
<sequence>MSEQQRERRTVAGQVELRATAGEPTKLVGYAAVFNEETVIGSWFRERIAPGAFADAIARPDDVRAHFNHEPNLILGRNAAGTLTLEEDARGLKYEITLPETSYARDLAVSVERGDVTQSSFMFAIDKDDDEDWDYSETKAGKLPLRTVKAVTLYDVSPVVFPAYESTTVSARALVLKDDRPTVPDHAAEHLAALLDLDEASA</sequence>
<dbReference type="AlphaFoldDB" id="A0A6M3J6J5"/>
<dbReference type="InterPro" id="IPR006433">
    <property type="entry name" value="Prohead_protease"/>
</dbReference>
<feature type="domain" description="Prohead serine protease" evidence="4">
    <location>
        <begin position="16"/>
        <end position="172"/>
    </location>
</feature>
<dbReference type="GO" id="GO:0006508">
    <property type="term" value="P:proteolysis"/>
    <property type="evidence" value="ECO:0007669"/>
    <property type="project" value="UniProtKB-KW"/>
</dbReference>